<evidence type="ECO:0000313" key="3">
    <source>
        <dbReference type="Proteomes" id="UP000034196"/>
    </source>
</evidence>
<feature type="region of interest" description="Disordered" evidence="1">
    <location>
        <begin position="58"/>
        <end position="84"/>
    </location>
</feature>
<keyword evidence="3" id="KW-1185">Reference proteome</keyword>
<comment type="caution">
    <text evidence="2">The sequence shown here is derived from an EMBL/GenBank/DDBJ whole genome shotgun (WGS) entry which is preliminary data.</text>
</comment>
<dbReference type="AlphaFoldDB" id="A0A1J4NU91"/>
<dbReference type="Proteomes" id="UP000034196">
    <property type="component" value="Unassembled WGS sequence"/>
</dbReference>
<sequence length="117" mass="12871">MPRFSVIVPAYTVQACLLRAFRRARPAAALRRRTAKAALKLLRGTRAAALHLHRHVHPRLPLRAASPRPRHAARSGPAPWGRGELRDQLTAEPAAEPFAEPFASGTRPVGVCVHPMR</sequence>
<name>A0A1J4NU91_9ACTN</name>
<gene>
    <name evidence="2" type="ORF">WN71_021270</name>
</gene>
<dbReference type="STRING" id="1428628.WN71_021270"/>
<dbReference type="EMBL" id="LAVA02000048">
    <property type="protein sequence ID" value="OIJ65899.1"/>
    <property type="molecule type" value="Genomic_DNA"/>
</dbReference>
<protein>
    <submittedName>
        <fullName evidence="2">Uncharacterized protein</fullName>
    </submittedName>
</protein>
<evidence type="ECO:0000256" key="1">
    <source>
        <dbReference type="SAM" id="MobiDB-lite"/>
    </source>
</evidence>
<reference evidence="2" key="1">
    <citation type="submission" date="2016-10" db="EMBL/GenBank/DDBJ databases">
        <title>Genome sequence of Streptomyces mangrovisoli MUSC 149.</title>
        <authorList>
            <person name="Lee L.-H."/>
            <person name="Ser H.-L."/>
        </authorList>
    </citation>
    <scope>NUCLEOTIDE SEQUENCE [LARGE SCALE GENOMIC DNA]</scope>
    <source>
        <strain evidence="2">MUSC 149</strain>
    </source>
</reference>
<accession>A0A1J4NU91</accession>
<organism evidence="2 3">
    <name type="scientific">Streptomyces mangrovisoli</name>
    <dbReference type="NCBI Taxonomy" id="1428628"/>
    <lineage>
        <taxon>Bacteria</taxon>
        <taxon>Bacillati</taxon>
        <taxon>Actinomycetota</taxon>
        <taxon>Actinomycetes</taxon>
        <taxon>Kitasatosporales</taxon>
        <taxon>Streptomycetaceae</taxon>
        <taxon>Streptomyces</taxon>
    </lineage>
</organism>
<evidence type="ECO:0000313" key="2">
    <source>
        <dbReference type="EMBL" id="OIJ65899.1"/>
    </source>
</evidence>
<dbReference type="PROSITE" id="PS51257">
    <property type="entry name" value="PROKAR_LIPOPROTEIN"/>
    <property type="match status" value="1"/>
</dbReference>
<proteinExistence type="predicted"/>